<dbReference type="InterPro" id="IPR005135">
    <property type="entry name" value="Endo/exonuclease/phosphatase"/>
</dbReference>
<dbReference type="AlphaFoldDB" id="A0AA47PC79"/>
<dbReference type="PANTHER" id="PTHR47510">
    <property type="entry name" value="REVERSE TRANSCRIPTASE DOMAIN-CONTAINING PROTEIN"/>
    <property type="match status" value="1"/>
</dbReference>
<proteinExistence type="predicted"/>
<sequence>MFCSKSASNLPLAGLLARLAQHPHKPPVPSIFLTNARSIVELELLLEYNNMIRDCCVIIITESWLHPLIPDAAVQLTGRSLHRYDRNTDSGKSRGGGLCIYTHNKWCSNSRISFTHCCPDIEAISIMCRPFYLPREITVVVITAVYIPPDANVSVALSLLYDTINKQMKAHPEGVFIVAGDFNKACLKTVLPRFVQYVQCPTRGDNTLDHVYSNLKQAYKAVPLPHLDTSDHLSLLLAPSFTTLRRKNKPETKKITTWPAARLFPEHRVVTVLCTAQPDLNLRRGIKAAKVEYRRRVESYLEDNNSRRAHQLQGEDTSHIHIPVWEEKPKDQKGCYCAHRPATPINANF</sequence>
<evidence type="ECO:0000259" key="1">
    <source>
        <dbReference type="Pfam" id="PF03372"/>
    </source>
</evidence>
<comment type="caution">
    <text evidence="2">The sequence shown here is derived from an EMBL/GenBank/DDBJ whole genome shotgun (WGS) entry which is preliminary data.</text>
</comment>
<dbReference type="Proteomes" id="UP001174136">
    <property type="component" value="Unassembled WGS sequence"/>
</dbReference>
<gene>
    <name evidence="2" type="ORF">N1851_003704</name>
</gene>
<evidence type="ECO:0000313" key="2">
    <source>
        <dbReference type="EMBL" id="KAK0154192.1"/>
    </source>
</evidence>
<dbReference type="SUPFAM" id="SSF56219">
    <property type="entry name" value="DNase I-like"/>
    <property type="match status" value="1"/>
</dbReference>
<reference evidence="2" key="1">
    <citation type="journal article" date="2023" name="Front. Mar. Sci.">
        <title>A new Merluccius polli reference genome to investigate the effects of global change in West African waters.</title>
        <authorList>
            <person name="Mateo J.L."/>
            <person name="Blanco-Fernandez C."/>
            <person name="Garcia-Vazquez E."/>
            <person name="Machado-Schiaffino G."/>
        </authorList>
    </citation>
    <scope>NUCLEOTIDE SEQUENCE</scope>
    <source>
        <strain evidence="2">C29</strain>
        <tissue evidence="2">Fin</tissue>
    </source>
</reference>
<dbReference type="Gene3D" id="3.60.10.10">
    <property type="entry name" value="Endonuclease/exonuclease/phosphatase"/>
    <property type="match status" value="1"/>
</dbReference>
<dbReference type="Pfam" id="PF03372">
    <property type="entry name" value="Exo_endo_phos"/>
    <property type="match status" value="1"/>
</dbReference>
<name>A0AA47PC79_MERPO</name>
<keyword evidence="3" id="KW-1185">Reference proteome</keyword>
<dbReference type="PANTHER" id="PTHR47510:SF3">
    <property type="entry name" value="ENDO_EXONUCLEASE_PHOSPHATASE DOMAIN-CONTAINING PROTEIN"/>
    <property type="match status" value="1"/>
</dbReference>
<accession>A0AA47PC79</accession>
<feature type="domain" description="Endonuclease/exonuclease/phosphatase" evidence="1">
    <location>
        <begin position="44"/>
        <end position="232"/>
    </location>
</feature>
<evidence type="ECO:0000313" key="3">
    <source>
        <dbReference type="Proteomes" id="UP001174136"/>
    </source>
</evidence>
<dbReference type="EMBL" id="JAOPHQ010000577">
    <property type="protein sequence ID" value="KAK0154192.1"/>
    <property type="molecule type" value="Genomic_DNA"/>
</dbReference>
<organism evidence="2 3">
    <name type="scientific">Merluccius polli</name>
    <name type="common">Benguela hake</name>
    <name type="synonym">Merluccius cadenati</name>
    <dbReference type="NCBI Taxonomy" id="89951"/>
    <lineage>
        <taxon>Eukaryota</taxon>
        <taxon>Metazoa</taxon>
        <taxon>Chordata</taxon>
        <taxon>Craniata</taxon>
        <taxon>Vertebrata</taxon>
        <taxon>Euteleostomi</taxon>
        <taxon>Actinopterygii</taxon>
        <taxon>Neopterygii</taxon>
        <taxon>Teleostei</taxon>
        <taxon>Neoteleostei</taxon>
        <taxon>Acanthomorphata</taxon>
        <taxon>Zeiogadaria</taxon>
        <taxon>Gadariae</taxon>
        <taxon>Gadiformes</taxon>
        <taxon>Gadoidei</taxon>
        <taxon>Merlucciidae</taxon>
        <taxon>Merluccius</taxon>
    </lineage>
</organism>
<protein>
    <recommendedName>
        <fullName evidence="1">Endonuclease/exonuclease/phosphatase domain-containing protein</fullName>
    </recommendedName>
</protein>
<dbReference type="InterPro" id="IPR036691">
    <property type="entry name" value="Endo/exonu/phosph_ase_sf"/>
</dbReference>
<dbReference type="GO" id="GO:0003824">
    <property type="term" value="F:catalytic activity"/>
    <property type="evidence" value="ECO:0007669"/>
    <property type="project" value="InterPro"/>
</dbReference>